<dbReference type="GO" id="GO:0032993">
    <property type="term" value="C:protein-DNA complex"/>
    <property type="evidence" value="ECO:0007669"/>
    <property type="project" value="TreeGrafter"/>
</dbReference>
<name>A0A8J3E4C4_9PROT</name>
<dbReference type="InterPro" id="IPR036388">
    <property type="entry name" value="WH-like_DNA-bd_sf"/>
</dbReference>
<dbReference type="EMBL" id="BMJQ01000015">
    <property type="protein sequence ID" value="GGF37476.1"/>
    <property type="molecule type" value="Genomic_DNA"/>
</dbReference>
<dbReference type="GO" id="GO:0003700">
    <property type="term" value="F:DNA-binding transcription factor activity"/>
    <property type="evidence" value="ECO:0007669"/>
    <property type="project" value="InterPro"/>
</dbReference>
<organism evidence="6 7">
    <name type="scientific">Aliidongia dinghuensis</name>
    <dbReference type="NCBI Taxonomy" id="1867774"/>
    <lineage>
        <taxon>Bacteria</taxon>
        <taxon>Pseudomonadati</taxon>
        <taxon>Pseudomonadota</taxon>
        <taxon>Alphaproteobacteria</taxon>
        <taxon>Rhodospirillales</taxon>
        <taxon>Dongiaceae</taxon>
        <taxon>Aliidongia</taxon>
    </lineage>
</organism>
<dbReference type="PANTHER" id="PTHR30346">
    <property type="entry name" value="TRANSCRIPTIONAL DUAL REGULATOR HCAR-RELATED"/>
    <property type="match status" value="1"/>
</dbReference>
<keyword evidence="2" id="KW-0805">Transcription regulation</keyword>
<evidence type="ECO:0000256" key="3">
    <source>
        <dbReference type="ARBA" id="ARBA00023125"/>
    </source>
</evidence>
<dbReference type="SUPFAM" id="SSF46785">
    <property type="entry name" value="Winged helix' DNA-binding domain"/>
    <property type="match status" value="1"/>
</dbReference>
<dbReference type="Pfam" id="PF03466">
    <property type="entry name" value="LysR_substrate"/>
    <property type="match status" value="1"/>
</dbReference>
<comment type="similarity">
    <text evidence="1">Belongs to the LysR transcriptional regulatory family.</text>
</comment>
<dbReference type="Proteomes" id="UP000646365">
    <property type="component" value="Unassembled WGS sequence"/>
</dbReference>
<feature type="domain" description="HTH lysR-type" evidence="5">
    <location>
        <begin position="3"/>
        <end position="61"/>
    </location>
</feature>
<dbReference type="GO" id="GO:0003677">
    <property type="term" value="F:DNA binding"/>
    <property type="evidence" value="ECO:0007669"/>
    <property type="project" value="UniProtKB-KW"/>
</dbReference>
<protein>
    <submittedName>
        <fullName evidence="6">Transcriptional regulator</fullName>
    </submittedName>
</protein>
<dbReference type="InterPro" id="IPR000847">
    <property type="entry name" value="LysR_HTH_N"/>
</dbReference>
<evidence type="ECO:0000256" key="1">
    <source>
        <dbReference type="ARBA" id="ARBA00009437"/>
    </source>
</evidence>
<gene>
    <name evidence="6" type="ORF">GCM10011611_49950</name>
</gene>
<evidence type="ECO:0000313" key="6">
    <source>
        <dbReference type="EMBL" id="GGF37476.1"/>
    </source>
</evidence>
<proteinExistence type="inferred from homology"/>
<evidence type="ECO:0000256" key="2">
    <source>
        <dbReference type="ARBA" id="ARBA00023015"/>
    </source>
</evidence>
<dbReference type="Gene3D" id="3.40.190.10">
    <property type="entry name" value="Periplasmic binding protein-like II"/>
    <property type="match status" value="2"/>
</dbReference>
<evidence type="ECO:0000259" key="5">
    <source>
        <dbReference type="PROSITE" id="PS50931"/>
    </source>
</evidence>
<reference evidence="6" key="2">
    <citation type="submission" date="2020-09" db="EMBL/GenBank/DDBJ databases">
        <authorList>
            <person name="Sun Q."/>
            <person name="Zhou Y."/>
        </authorList>
    </citation>
    <scope>NUCLEOTIDE SEQUENCE</scope>
    <source>
        <strain evidence="6">CGMCC 1.15725</strain>
    </source>
</reference>
<keyword evidence="4" id="KW-0804">Transcription</keyword>
<reference evidence="6" key="1">
    <citation type="journal article" date="2014" name="Int. J. Syst. Evol. Microbiol.">
        <title>Complete genome sequence of Corynebacterium casei LMG S-19264T (=DSM 44701T), isolated from a smear-ripened cheese.</title>
        <authorList>
            <consortium name="US DOE Joint Genome Institute (JGI-PGF)"/>
            <person name="Walter F."/>
            <person name="Albersmeier A."/>
            <person name="Kalinowski J."/>
            <person name="Ruckert C."/>
        </authorList>
    </citation>
    <scope>NUCLEOTIDE SEQUENCE</scope>
    <source>
        <strain evidence="6">CGMCC 1.15725</strain>
    </source>
</reference>
<dbReference type="PROSITE" id="PS50931">
    <property type="entry name" value="HTH_LYSR"/>
    <property type="match status" value="1"/>
</dbReference>
<comment type="caution">
    <text evidence="6">The sequence shown here is derived from an EMBL/GenBank/DDBJ whole genome shotgun (WGS) entry which is preliminary data.</text>
</comment>
<dbReference type="PRINTS" id="PR00039">
    <property type="entry name" value="HTHLYSR"/>
</dbReference>
<dbReference type="FunFam" id="1.10.10.10:FF:000001">
    <property type="entry name" value="LysR family transcriptional regulator"/>
    <property type="match status" value="1"/>
</dbReference>
<keyword evidence="7" id="KW-1185">Reference proteome</keyword>
<dbReference type="Gene3D" id="1.10.10.10">
    <property type="entry name" value="Winged helix-like DNA-binding domain superfamily/Winged helix DNA-binding domain"/>
    <property type="match status" value="1"/>
</dbReference>
<dbReference type="InterPro" id="IPR036390">
    <property type="entry name" value="WH_DNA-bd_sf"/>
</dbReference>
<evidence type="ECO:0000256" key="4">
    <source>
        <dbReference type="ARBA" id="ARBA00023163"/>
    </source>
</evidence>
<dbReference type="SUPFAM" id="SSF53850">
    <property type="entry name" value="Periplasmic binding protein-like II"/>
    <property type="match status" value="1"/>
</dbReference>
<dbReference type="AlphaFoldDB" id="A0A8J3E4C4"/>
<dbReference type="InterPro" id="IPR005119">
    <property type="entry name" value="LysR_subst-bd"/>
</dbReference>
<evidence type="ECO:0000313" key="7">
    <source>
        <dbReference type="Proteomes" id="UP000646365"/>
    </source>
</evidence>
<keyword evidence="3" id="KW-0238">DNA-binding</keyword>
<dbReference type="Pfam" id="PF00126">
    <property type="entry name" value="HTH_1"/>
    <property type="match status" value="1"/>
</dbReference>
<accession>A0A8J3E4C4</accession>
<sequence>MNMELRHLRYFIAVVEEGGLTAAAERRLHTSQPSLSRQIRDLEYEVGAPLLTRTTHGVELTPAGRAFLDHARLAVAQASTAVEAARRAARPEKPAFRMGFLIGEEVDWLAKVTRALGEDLSSLELRVSSGYSPQLAEEVEQGKLDVAIIRREPRPELAYRLLGREPIVVVLPSDHVLAQHSEIDVIDLKAEPFIGFSEVPHILRDIVDGYLERRGAPMTPAQVIDNFAVGISHVASTRGFALLPAYAANYLPWSVVSRPLKGEAPTIDLVLGYHRANRSPVLRALLERLNEIVGIAENTGGLLRTADMAARRHMG</sequence>
<dbReference type="PANTHER" id="PTHR30346:SF0">
    <property type="entry name" value="HCA OPERON TRANSCRIPTIONAL ACTIVATOR HCAR"/>
    <property type="match status" value="1"/>
</dbReference>